<feature type="domain" description="F-box/LRR-repeat protein 15-like leucin rich repeat" evidence="2">
    <location>
        <begin position="323"/>
        <end position="467"/>
    </location>
</feature>
<sequence>MSDINGSNYLFEAEQSLLKYVSDTKFCDIFECLVTGLVANLPPEPWDYLGDRLSELKTRKGAYSWNMFVPEDATLQKRIFPKGLIRLIEKEEQALEPSADMYMTAYTHYKTKLLTDSMLGFRQWRVRQIEKRRVEQIRFHMARSVFNKKLCARVFSKWLEWSRYVTRQHAKGAVILYSIDQNRLLSAVIRAWRVDARQSRKQSLWMKRLMTQTTSDPDYPADDETADNVVDEIGKLVVNVVVFDTRLEGHMVDGKQLVAKIFSHLDFKSLARCARVSRAWKLLTQESSLWRHINLSQFRSQVTDKALSSVLSKCRPFLGHLSIRGCYSITKVGLKNVSSCRNLQDLNLSEIPSINDEALASLCQNCPSLLYLNISYTDCGDNLLRALSRHCINLRFLSLAHCLEFTTQGMLHMAEGKGCHKLVHVDLSGCVQLTPDYLVYLGKATPQLQTIILSNIHSLSDDALIGLSATCHHLRHVNLIGCRSITDLGVKALAIQNRELKVFKLEDNQNVTDVALKTLAQACVQLSHIHVANCGRLGDLSLKALKHLKHLQIINVADCIKIGDAGIRQVVEGDSKTRIMELTLTNLVRISDVTLLRMNQHLVNLSYVSFCYCEFLTDAGVELVCSLSKLSGINLSGCNITDSGIASLGEYSILKYVSLSECVNLTDLGIEKFCSNAKHLSYLDLSYCRGINNTAVKNVAFFCGFLVSLDLSNCIQLTDNSMDYVSQGCRYVRTLKLSGCKHLSDNAIKSIRSGLLSLKEIDISNCPKVSQNAIHSLEKRVSKVIYSQDAIF</sequence>
<dbReference type="InterPro" id="IPR006553">
    <property type="entry name" value="Leu-rich_rpt_Cys-con_subtyp"/>
</dbReference>
<accession>A0AAV7K6F6</accession>
<dbReference type="PANTHER" id="PTHR13318:SF105">
    <property type="entry name" value="F-BOX_LRR-REPEAT PROTEIN 3"/>
    <property type="match status" value="1"/>
</dbReference>
<dbReference type="Gene3D" id="3.80.10.10">
    <property type="entry name" value="Ribonuclease Inhibitor"/>
    <property type="match status" value="4"/>
</dbReference>
<evidence type="ECO:0000313" key="3">
    <source>
        <dbReference type="EMBL" id="KAI6656364.1"/>
    </source>
</evidence>
<dbReference type="GO" id="GO:0019005">
    <property type="term" value="C:SCF ubiquitin ligase complex"/>
    <property type="evidence" value="ECO:0007669"/>
    <property type="project" value="TreeGrafter"/>
</dbReference>
<evidence type="ECO:0000313" key="4">
    <source>
        <dbReference type="Proteomes" id="UP001165289"/>
    </source>
</evidence>
<protein>
    <submittedName>
        <fullName evidence="3">F-box/LRR-repeat protein 13-like</fullName>
    </submittedName>
</protein>
<name>A0AAV7K6F6_9METZ</name>
<feature type="domain" description="F-box/LRR-repeat protein 15-like leucin rich repeat" evidence="2">
    <location>
        <begin position="603"/>
        <end position="751"/>
    </location>
</feature>
<dbReference type="InterPro" id="IPR001810">
    <property type="entry name" value="F-box_dom"/>
</dbReference>
<dbReference type="InterPro" id="IPR001611">
    <property type="entry name" value="Leu-rich_rpt"/>
</dbReference>
<reference evidence="3 4" key="1">
    <citation type="journal article" date="2023" name="BMC Biol.">
        <title>The compact genome of the sponge Oopsacas minuta (Hexactinellida) is lacking key metazoan core genes.</title>
        <authorList>
            <person name="Santini S."/>
            <person name="Schenkelaars Q."/>
            <person name="Jourda C."/>
            <person name="Duchesne M."/>
            <person name="Belahbib H."/>
            <person name="Rocher C."/>
            <person name="Selva M."/>
            <person name="Riesgo A."/>
            <person name="Vervoort M."/>
            <person name="Leys S.P."/>
            <person name="Kodjabachian L."/>
            <person name="Le Bivic A."/>
            <person name="Borchiellini C."/>
            <person name="Claverie J.M."/>
            <person name="Renard E."/>
        </authorList>
    </citation>
    <scope>NUCLEOTIDE SEQUENCE [LARGE SCALE GENOMIC DNA]</scope>
    <source>
        <strain evidence="3">SPO-2</strain>
    </source>
</reference>
<gene>
    <name evidence="3" type="ORF">LOD99_1163</name>
</gene>
<dbReference type="SMART" id="SM00367">
    <property type="entry name" value="LRR_CC"/>
    <property type="match status" value="19"/>
</dbReference>
<dbReference type="InterPro" id="IPR032675">
    <property type="entry name" value="LRR_dom_sf"/>
</dbReference>
<dbReference type="Pfam" id="PF13516">
    <property type="entry name" value="LRR_6"/>
    <property type="match status" value="1"/>
</dbReference>
<dbReference type="GO" id="GO:0031146">
    <property type="term" value="P:SCF-dependent proteasomal ubiquitin-dependent protein catabolic process"/>
    <property type="evidence" value="ECO:0007669"/>
    <property type="project" value="TreeGrafter"/>
</dbReference>
<dbReference type="EMBL" id="JAKMXF010000144">
    <property type="protein sequence ID" value="KAI6656364.1"/>
    <property type="molecule type" value="Genomic_DNA"/>
</dbReference>
<comment type="caution">
    <text evidence="3">The sequence shown here is derived from an EMBL/GenBank/DDBJ whole genome shotgun (WGS) entry which is preliminary data.</text>
</comment>
<dbReference type="InterPro" id="IPR057207">
    <property type="entry name" value="FBXL15_LRR"/>
</dbReference>
<feature type="domain" description="F-box" evidence="1">
    <location>
        <begin position="258"/>
        <end position="295"/>
    </location>
</feature>
<dbReference type="Pfam" id="PF12937">
    <property type="entry name" value="F-box-like"/>
    <property type="match status" value="1"/>
</dbReference>
<dbReference type="SUPFAM" id="SSF52047">
    <property type="entry name" value="RNI-like"/>
    <property type="match status" value="2"/>
</dbReference>
<proteinExistence type="predicted"/>
<dbReference type="Proteomes" id="UP001165289">
    <property type="component" value="Unassembled WGS sequence"/>
</dbReference>
<evidence type="ECO:0000259" key="1">
    <source>
        <dbReference type="Pfam" id="PF12937"/>
    </source>
</evidence>
<organism evidence="3 4">
    <name type="scientific">Oopsacas minuta</name>
    <dbReference type="NCBI Taxonomy" id="111878"/>
    <lineage>
        <taxon>Eukaryota</taxon>
        <taxon>Metazoa</taxon>
        <taxon>Porifera</taxon>
        <taxon>Hexactinellida</taxon>
        <taxon>Hexasterophora</taxon>
        <taxon>Lyssacinosida</taxon>
        <taxon>Leucopsacidae</taxon>
        <taxon>Oopsacas</taxon>
    </lineage>
</organism>
<evidence type="ECO:0000259" key="2">
    <source>
        <dbReference type="Pfam" id="PF25372"/>
    </source>
</evidence>
<keyword evidence="4" id="KW-1185">Reference proteome</keyword>
<dbReference type="Pfam" id="PF25372">
    <property type="entry name" value="DUF7885"/>
    <property type="match status" value="2"/>
</dbReference>
<dbReference type="PANTHER" id="PTHR13318">
    <property type="entry name" value="PARTNER OF PAIRED, ISOFORM B-RELATED"/>
    <property type="match status" value="1"/>
</dbReference>
<dbReference type="AlphaFoldDB" id="A0AAV7K6F6"/>